<reference evidence="2" key="2">
    <citation type="submission" date="2005-04" db="EMBL/GenBank/DDBJ databases">
        <authorList>
            <person name="Buell C.R."/>
            <person name="Wing R.A."/>
            <person name="McCombie W.A."/>
            <person name="Ouyang S."/>
        </authorList>
    </citation>
    <scope>NUCLEOTIDE SEQUENCE</scope>
</reference>
<feature type="region of interest" description="Disordered" evidence="1">
    <location>
        <begin position="250"/>
        <end position="283"/>
    </location>
</feature>
<protein>
    <submittedName>
        <fullName evidence="2">Retrotransposon protein, putative, Ty3-gypsy subclass</fullName>
    </submittedName>
</protein>
<dbReference type="EMBL" id="DP000011">
    <property type="protein sequence ID" value="ABA98565.1"/>
    <property type="molecule type" value="Genomic_DNA"/>
</dbReference>
<proteinExistence type="predicted"/>
<dbReference type="PANTHER" id="PTHR33223:SF6">
    <property type="entry name" value="CCHC-TYPE DOMAIN-CONTAINING PROTEIN"/>
    <property type="match status" value="1"/>
</dbReference>
<organism evidence="2">
    <name type="scientific">Oryza sativa subsp. japonica</name>
    <name type="common">Rice</name>
    <dbReference type="NCBI Taxonomy" id="39947"/>
    <lineage>
        <taxon>Eukaryota</taxon>
        <taxon>Viridiplantae</taxon>
        <taxon>Streptophyta</taxon>
        <taxon>Embryophyta</taxon>
        <taxon>Tracheophyta</taxon>
        <taxon>Spermatophyta</taxon>
        <taxon>Magnoliopsida</taxon>
        <taxon>Liliopsida</taxon>
        <taxon>Poales</taxon>
        <taxon>Poaceae</taxon>
        <taxon>BOP clade</taxon>
        <taxon>Oryzoideae</taxon>
        <taxon>Oryzeae</taxon>
        <taxon>Oryzinae</taxon>
        <taxon>Oryza</taxon>
        <taxon>Oryza sativa</taxon>
    </lineage>
</organism>
<dbReference type="PANTHER" id="PTHR33223">
    <property type="entry name" value="CCHC-TYPE DOMAIN-CONTAINING PROTEIN"/>
    <property type="match status" value="1"/>
</dbReference>
<sequence>MGRSDRAIYSRSDWFPGNFSSHATPHVPNAYNDTNRGYPPDTRYGQYNYIAPQQPPLRPPNTPPNPYRPKNMEELISTIIRATFGVEAKDRARIPEFTKFSGEDSRTTWEHVDQLLAQCDSVPYPQGFEVPNFMKFTGEDARTTMEHIGQFIEQCGKAGSDDLLKLKLFPLSLSNFASTWYSLLAPSSISTWSQMDHEFHDYFKDASLMEQRPIDNSSVTCDTISVTPMPKTGIVSNSLPASPIDVDKKKGKSVFIGDPRPKNRIKNAKAEDHKIAKDESSSF</sequence>
<name>Q2QQG7_ORYSJ</name>
<evidence type="ECO:0000256" key="1">
    <source>
        <dbReference type="SAM" id="MobiDB-lite"/>
    </source>
</evidence>
<accession>Q2QQG7</accession>
<gene>
    <name evidence="2" type="ordered locus">LOC_Os12g31100</name>
</gene>
<feature type="compositionally biased region" description="Basic and acidic residues" evidence="1">
    <location>
        <begin position="268"/>
        <end position="283"/>
    </location>
</feature>
<reference evidence="2" key="3">
    <citation type="submission" date="2006-01" db="EMBL/GenBank/DDBJ databases">
        <authorList>
            <person name="Buell R."/>
        </authorList>
    </citation>
    <scope>NUCLEOTIDE SEQUENCE</scope>
</reference>
<dbReference type="AlphaFoldDB" id="Q2QQG7"/>
<reference evidence="2" key="1">
    <citation type="journal article" date="2005" name="BMC Biol.">
        <title>The sequence of rice chromosomes 11 and 12, rich in disease resistance genes and recent gene duplications.</title>
        <authorList>
            <consortium name="The rice chromosomes 11 and 12 sequencing consortia"/>
        </authorList>
    </citation>
    <scope>NUCLEOTIDE SEQUENCE [LARGE SCALE GENOMIC DNA]</scope>
</reference>
<evidence type="ECO:0000313" key="2">
    <source>
        <dbReference type="EMBL" id="ABA98565.1"/>
    </source>
</evidence>